<gene>
    <name evidence="1" type="ORF">SAMN06295916_0623</name>
</gene>
<name>A0A212T8I5_9BURK</name>
<sequence>MALVDVKGTKSKTLYLLVTCSMDVNRANLARAVIQNLKEQNEEVAFFRDLLIFDNNSKYQDHFKDFPVGVKVAYSNINIGYWSAIYWVLKNYQKIFQRNYQYIYIIESDLYHFGLRKISDCELFLDKNSNVGSVRTQEFSVRCRFLYDKKYAWFPWPKKNSVVSQRNAITNEKVWFKKLSSTESIWVTNFHTKLPALNRMSAMVSVFDRLAASSTKITEIEFMSFYHDIYKLTGLLDGGAFRILNDINSPGLSGSYSPQEVLDRSGYRGTRVDQIIVDGFDVKVV</sequence>
<dbReference type="Proteomes" id="UP000197215">
    <property type="component" value="Unassembled WGS sequence"/>
</dbReference>
<proteinExistence type="predicted"/>
<protein>
    <recommendedName>
        <fullName evidence="3">Core-2/I-Branching enzyme</fullName>
    </recommendedName>
</protein>
<dbReference type="SUPFAM" id="SSF53448">
    <property type="entry name" value="Nucleotide-diphospho-sugar transferases"/>
    <property type="match status" value="1"/>
</dbReference>
<dbReference type="EMBL" id="FYEX01000001">
    <property type="protein sequence ID" value="SNC62170.1"/>
    <property type="molecule type" value="Genomic_DNA"/>
</dbReference>
<evidence type="ECO:0000313" key="2">
    <source>
        <dbReference type="Proteomes" id="UP000197215"/>
    </source>
</evidence>
<evidence type="ECO:0000313" key="1">
    <source>
        <dbReference type="EMBL" id="SNC62170.1"/>
    </source>
</evidence>
<keyword evidence="2" id="KW-1185">Reference proteome</keyword>
<evidence type="ECO:0008006" key="3">
    <source>
        <dbReference type="Google" id="ProtNLM"/>
    </source>
</evidence>
<dbReference type="OrthoDB" id="9990456at2"/>
<dbReference type="AlphaFoldDB" id="A0A212T8I5"/>
<organism evidence="1 2">
    <name type="scientific">Polynucleobacter victoriensis</name>
    <dbReference type="NCBI Taxonomy" id="2049319"/>
    <lineage>
        <taxon>Bacteria</taxon>
        <taxon>Pseudomonadati</taxon>
        <taxon>Pseudomonadota</taxon>
        <taxon>Betaproteobacteria</taxon>
        <taxon>Burkholderiales</taxon>
        <taxon>Burkholderiaceae</taxon>
        <taxon>Polynucleobacter</taxon>
    </lineage>
</organism>
<accession>A0A212T8I5</accession>
<reference evidence="1 2" key="1">
    <citation type="submission" date="2017-06" db="EMBL/GenBank/DDBJ databases">
        <authorList>
            <person name="Kim H.J."/>
            <person name="Triplett B.A."/>
        </authorList>
    </citation>
    <scope>NUCLEOTIDE SEQUENCE [LARGE SCALE GENOMIC DNA]</scope>
    <source>
        <strain evidence="1 2">MWH-VicM1</strain>
    </source>
</reference>
<dbReference type="RefSeq" id="WP_088812510.1">
    <property type="nucleotide sequence ID" value="NZ_FYEX01000001.1"/>
</dbReference>
<dbReference type="InterPro" id="IPR029044">
    <property type="entry name" value="Nucleotide-diphossugar_trans"/>
</dbReference>